<feature type="chain" id="PRO_5035315167" evidence="1">
    <location>
        <begin position="32"/>
        <end position="1009"/>
    </location>
</feature>
<dbReference type="Pfam" id="PF05860">
    <property type="entry name" value="TPS"/>
    <property type="match status" value="1"/>
</dbReference>
<dbReference type="InterPro" id="IPR011050">
    <property type="entry name" value="Pectin_lyase_fold/virulence"/>
</dbReference>
<evidence type="ECO:0000259" key="2">
    <source>
        <dbReference type="SMART" id="SM00912"/>
    </source>
</evidence>
<comment type="caution">
    <text evidence="3">The sequence shown here is derived from an EMBL/GenBank/DDBJ whole genome shotgun (WGS) entry which is preliminary data.</text>
</comment>
<evidence type="ECO:0000256" key="1">
    <source>
        <dbReference type="SAM" id="SignalP"/>
    </source>
</evidence>
<evidence type="ECO:0000313" key="3">
    <source>
        <dbReference type="EMBL" id="MBH8574930.1"/>
    </source>
</evidence>
<dbReference type="Gene3D" id="2.160.20.10">
    <property type="entry name" value="Single-stranded right-handed beta-helix, Pectin lyase-like"/>
    <property type="match status" value="3"/>
</dbReference>
<dbReference type="EMBL" id="JAECZA010000091">
    <property type="protein sequence ID" value="MBH8574930.1"/>
    <property type="molecule type" value="Genomic_DNA"/>
</dbReference>
<protein>
    <submittedName>
        <fullName evidence="3">Filamentous hemagglutinin N-terminal domain-containing protein</fullName>
    </submittedName>
</protein>
<organism evidence="3 4">
    <name type="scientific">Dendronalium phyllosphericum CENA369</name>
    <dbReference type="NCBI Taxonomy" id="1725256"/>
    <lineage>
        <taxon>Bacteria</taxon>
        <taxon>Bacillati</taxon>
        <taxon>Cyanobacteriota</taxon>
        <taxon>Cyanophyceae</taxon>
        <taxon>Nostocales</taxon>
        <taxon>Nostocaceae</taxon>
        <taxon>Dendronalium</taxon>
        <taxon>Dendronalium phyllosphericum</taxon>
    </lineage>
</organism>
<keyword evidence="4" id="KW-1185">Reference proteome</keyword>
<dbReference type="SMART" id="SM00912">
    <property type="entry name" value="Haemagg_act"/>
    <property type="match status" value="1"/>
</dbReference>
<dbReference type="RefSeq" id="WP_214433733.1">
    <property type="nucleotide sequence ID" value="NZ_CAWPUQ010000330.1"/>
</dbReference>
<accession>A0A8J7I566</accession>
<sequence>MLAITQNWRCWCSRLIVASVLIACLPARVFAQITPDNTLANNSNVARHGNTFSITKGTQAGSNLFHSFSEFSVPNGGTAYFNNALNIQNIITRVTGGSISNIDGLIRANGTANLFLLNPNGIIFGSNARLDIGGSFLATTASSFKWSDGSTFSATNPQPPSELLTINLSALFFNQLQAARIENRSTINAGNNLKGLRVPDGRSLLLVGGDIILDGGSLNALGGLVELAGVSGKGTVGLNVDSQDLSLSVPNGVPTADISLSNGAVVDVRAGGGGSITVNARNLDLKQQSHLFAGIKSGLGTATAIAGDIKINATDTVSLDNSFVNSTVEKNGEGKAGGVFITTGSLKATNGARLSAGTLGKGDAGSISITATDAIEFDGEGKDRSNSGAFSLVNPRAEGNAGDVSITTGSLEVINGARLSANTFGKGNAGSVTITATDVIKFDGEDKDGFNSGAYSRVGSTGNGEAGGVSITTGSLEVTNGAQLSASTRGKGNAGSVRITATDAIKFDGESKKGLNSGAFSLVNRGAEGNAGDVLITTGSLAVINGAQLNASTRGKGKAGSVRITATDAIKFDGESKKGLNSGAYSRVGYTGNGEAGGVSITTGSLEVTNGAQLSADTFGIGKAGSVSIFARDAIKFDGEGKDGSYSGAYSRVNPTGKGEAGGVSITTGSLEVTNGAQLSADTFGIGGAGSVSIFARDAIKFDGEGKDGSYSGAYSRVNPTGKGNAGDVLITTGSLKVTNGAQIGVNSQAEGTGGNIQLAAGFLTLDRGTISAATRSNTGGNITLNLQKLLLLRDRSQITTNAGQEKFGGDGGNITINIPNGFIVAVPRENSDITANAVRGTGGRVNIQANGIYGIKFRKSKTPLSDITASSEFGTQGTVELNIPDIDPNSGLVTLPTIPVDTQVAQACNSPDYAQNRFVIAGRGGLPPNPKDILTPDAPHIDWVSVKFINNNRSIPPVTSKLTTFTAKPIVEATVMTLNAKGQIVLSASSSTATSHSFTHNTVGCHSS</sequence>
<reference evidence="3 4" key="1">
    <citation type="journal article" date="2021" name="Int. J. Syst. Evol. Microbiol.">
        <title>Amazonocrinis nigriterrae gen. nov., sp. nov., Atlanticothrix silvestris gen. nov., sp. nov. and Dendronalium phyllosphericum gen. nov., sp. nov., nostocacean cyanobacteria from Brazilian environments.</title>
        <authorList>
            <person name="Alvarenga D.O."/>
            <person name="Andreote A.P.D."/>
            <person name="Branco L.H.Z."/>
            <person name="Delbaje E."/>
            <person name="Cruz R.B."/>
            <person name="Varani A.M."/>
            <person name="Fiore M.F."/>
        </authorList>
    </citation>
    <scope>NUCLEOTIDE SEQUENCE [LARGE SCALE GENOMIC DNA]</scope>
    <source>
        <strain evidence="3 4">CENA369</strain>
    </source>
</reference>
<feature type="domain" description="Filamentous haemagglutinin FhaB/tRNA nuclease CdiA-like TPS" evidence="2">
    <location>
        <begin position="34"/>
        <end position="147"/>
    </location>
</feature>
<feature type="signal peptide" evidence="1">
    <location>
        <begin position="1"/>
        <end position="31"/>
    </location>
</feature>
<gene>
    <name evidence="3" type="ORF">I8752_18280</name>
</gene>
<dbReference type="AlphaFoldDB" id="A0A8J7I566"/>
<dbReference type="Proteomes" id="UP000662314">
    <property type="component" value="Unassembled WGS sequence"/>
</dbReference>
<keyword evidence="1" id="KW-0732">Signal</keyword>
<dbReference type="SUPFAM" id="SSF51126">
    <property type="entry name" value="Pectin lyase-like"/>
    <property type="match status" value="3"/>
</dbReference>
<dbReference type="InterPro" id="IPR012334">
    <property type="entry name" value="Pectin_lyas_fold"/>
</dbReference>
<dbReference type="InterPro" id="IPR008638">
    <property type="entry name" value="FhaB/CdiA-like_TPS"/>
</dbReference>
<evidence type="ECO:0000313" key="4">
    <source>
        <dbReference type="Proteomes" id="UP000662314"/>
    </source>
</evidence>
<dbReference type="NCBIfam" id="TIGR01901">
    <property type="entry name" value="adhes_NPXG"/>
    <property type="match status" value="1"/>
</dbReference>
<proteinExistence type="predicted"/>
<name>A0A8J7I566_9NOST</name>